<proteinExistence type="predicted"/>
<dbReference type="InParanoid" id="A0A2P5FRS8"/>
<dbReference type="AlphaFoldDB" id="A0A2P5FRS8"/>
<keyword evidence="4" id="KW-0472">Membrane</keyword>
<keyword evidence="2 3" id="KW-0040">ANK repeat</keyword>
<dbReference type="PROSITE" id="PS50088">
    <property type="entry name" value="ANK_REPEAT"/>
    <property type="match status" value="1"/>
</dbReference>
<evidence type="ECO:0000313" key="4">
    <source>
        <dbReference type="EMBL" id="POO00464.1"/>
    </source>
</evidence>
<keyword evidence="4" id="KW-0812">Transmembrane</keyword>
<organism evidence="4 5">
    <name type="scientific">Trema orientale</name>
    <name type="common">Charcoal tree</name>
    <name type="synonym">Celtis orientalis</name>
    <dbReference type="NCBI Taxonomy" id="63057"/>
    <lineage>
        <taxon>Eukaryota</taxon>
        <taxon>Viridiplantae</taxon>
        <taxon>Streptophyta</taxon>
        <taxon>Embryophyta</taxon>
        <taxon>Tracheophyta</taxon>
        <taxon>Spermatophyta</taxon>
        <taxon>Magnoliopsida</taxon>
        <taxon>eudicotyledons</taxon>
        <taxon>Gunneridae</taxon>
        <taxon>Pentapetalae</taxon>
        <taxon>rosids</taxon>
        <taxon>fabids</taxon>
        <taxon>Rosales</taxon>
        <taxon>Cannabaceae</taxon>
        <taxon>Trema</taxon>
    </lineage>
</organism>
<keyword evidence="5" id="KW-1185">Reference proteome</keyword>
<evidence type="ECO:0000256" key="3">
    <source>
        <dbReference type="PROSITE-ProRule" id="PRU00023"/>
    </source>
</evidence>
<reference evidence="5" key="1">
    <citation type="submission" date="2016-06" db="EMBL/GenBank/DDBJ databases">
        <title>Parallel loss of symbiosis genes in relatives of nitrogen-fixing non-legume Parasponia.</title>
        <authorList>
            <person name="Van Velzen R."/>
            <person name="Holmer R."/>
            <person name="Bu F."/>
            <person name="Rutten L."/>
            <person name="Van Zeijl A."/>
            <person name="Liu W."/>
            <person name="Santuari L."/>
            <person name="Cao Q."/>
            <person name="Sharma T."/>
            <person name="Shen D."/>
            <person name="Roswanjaya Y."/>
            <person name="Wardhani T."/>
            <person name="Kalhor M.S."/>
            <person name="Jansen J."/>
            <person name="Van den Hoogen J."/>
            <person name="Gungor B."/>
            <person name="Hartog M."/>
            <person name="Hontelez J."/>
            <person name="Verver J."/>
            <person name="Yang W.-C."/>
            <person name="Schijlen E."/>
            <person name="Repin R."/>
            <person name="Schilthuizen M."/>
            <person name="Schranz E."/>
            <person name="Heidstra R."/>
            <person name="Miyata K."/>
            <person name="Fedorova E."/>
            <person name="Kohlen W."/>
            <person name="Bisseling T."/>
            <person name="Smit S."/>
            <person name="Geurts R."/>
        </authorList>
    </citation>
    <scope>NUCLEOTIDE SEQUENCE [LARGE SCALE GENOMIC DNA]</scope>
    <source>
        <strain evidence="5">cv. RG33-2</strain>
    </source>
</reference>
<dbReference type="PROSITE" id="PS50297">
    <property type="entry name" value="ANK_REP_REGION"/>
    <property type="match status" value="1"/>
</dbReference>
<accession>A0A2P5FRS8</accession>
<dbReference type="SUPFAM" id="SSF48403">
    <property type="entry name" value="Ankyrin repeat"/>
    <property type="match status" value="1"/>
</dbReference>
<dbReference type="EMBL" id="JXTC01000013">
    <property type="protein sequence ID" value="POO00464.1"/>
    <property type="molecule type" value="Genomic_DNA"/>
</dbReference>
<dbReference type="Gene3D" id="1.25.40.20">
    <property type="entry name" value="Ankyrin repeat-containing domain"/>
    <property type="match status" value="1"/>
</dbReference>
<evidence type="ECO:0000256" key="1">
    <source>
        <dbReference type="ARBA" id="ARBA00022737"/>
    </source>
</evidence>
<dbReference type="Proteomes" id="UP000237000">
    <property type="component" value="Unassembled WGS sequence"/>
</dbReference>
<dbReference type="InterPro" id="IPR002110">
    <property type="entry name" value="Ankyrin_rpt"/>
</dbReference>
<dbReference type="STRING" id="63057.A0A2P5FRS8"/>
<evidence type="ECO:0000256" key="2">
    <source>
        <dbReference type="ARBA" id="ARBA00023043"/>
    </source>
</evidence>
<dbReference type="GO" id="GO:0005886">
    <property type="term" value="C:plasma membrane"/>
    <property type="evidence" value="ECO:0007669"/>
    <property type="project" value="TreeGrafter"/>
</dbReference>
<protein>
    <submittedName>
        <fullName evidence="4">Transmembrane protein</fullName>
    </submittedName>
</protein>
<name>A0A2P5FRS8_TREOI</name>
<keyword evidence="1" id="KW-0677">Repeat</keyword>
<evidence type="ECO:0000313" key="5">
    <source>
        <dbReference type="Proteomes" id="UP000237000"/>
    </source>
</evidence>
<dbReference type="OrthoDB" id="303876at2759"/>
<comment type="caution">
    <text evidence="4">The sequence shown here is derived from an EMBL/GenBank/DDBJ whole genome shotgun (WGS) entry which is preliminary data.</text>
</comment>
<gene>
    <name evidence="4" type="ORF">TorRG33x02_038770</name>
</gene>
<dbReference type="Pfam" id="PF12796">
    <property type="entry name" value="Ank_2"/>
    <property type="match status" value="1"/>
</dbReference>
<sequence length="146" mass="16332">MSEIMEVLLRFKKQLVKEVDHHGRTPLYYGAINGDRKTVQRLLKIDTSIAYVLDREGHSPIHVAAIKGHTSVIKEIIQHCPDAGELTDLFGQNALHSAVIAGQANVVKYILGTKELEGLLNQPDIDGNTPMHLAAIERKTWILRYT</sequence>
<dbReference type="SMART" id="SM00248">
    <property type="entry name" value="ANK"/>
    <property type="match status" value="3"/>
</dbReference>
<dbReference type="PANTHER" id="PTHR24186">
    <property type="entry name" value="PROTEIN PHOSPHATASE 1 REGULATORY SUBUNIT"/>
    <property type="match status" value="1"/>
</dbReference>
<feature type="repeat" description="ANK" evidence="3">
    <location>
        <begin position="56"/>
        <end position="88"/>
    </location>
</feature>
<dbReference type="PANTHER" id="PTHR24186:SF46">
    <property type="entry name" value="PROTEIN ACCELERATED CELL DEATH 6-LIKE"/>
    <property type="match status" value="1"/>
</dbReference>
<dbReference type="InterPro" id="IPR036770">
    <property type="entry name" value="Ankyrin_rpt-contain_sf"/>
</dbReference>